<evidence type="ECO:0000313" key="2">
    <source>
        <dbReference type="Proteomes" id="UP000583266"/>
    </source>
</evidence>
<gene>
    <name evidence="1" type="ORF">HHL17_10810</name>
</gene>
<dbReference type="RefSeq" id="WP_169224731.1">
    <property type="nucleotide sequence ID" value="NZ_JABBGC010000001.1"/>
</dbReference>
<evidence type="ECO:0000313" key="1">
    <source>
        <dbReference type="EMBL" id="NML37683.1"/>
    </source>
</evidence>
<dbReference type="PROSITE" id="PS51257">
    <property type="entry name" value="PROKAR_LIPOPROTEIN"/>
    <property type="match status" value="1"/>
</dbReference>
<reference evidence="1 2" key="1">
    <citation type="submission" date="2020-04" db="EMBL/GenBank/DDBJ databases">
        <title>Chitinophaga sp. G-6-1-13 sp. nov., isolated from soil.</title>
        <authorList>
            <person name="Dahal R.H."/>
            <person name="Chaudhary D.K."/>
        </authorList>
    </citation>
    <scope>NUCLEOTIDE SEQUENCE [LARGE SCALE GENOMIC DNA]</scope>
    <source>
        <strain evidence="1 2">G-6-1-13</strain>
    </source>
</reference>
<proteinExistence type="predicted"/>
<organism evidence="1 2">
    <name type="scientific">Chitinophaga fulva</name>
    <dbReference type="NCBI Taxonomy" id="2728842"/>
    <lineage>
        <taxon>Bacteria</taxon>
        <taxon>Pseudomonadati</taxon>
        <taxon>Bacteroidota</taxon>
        <taxon>Chitinophagia</taxon>
        <taxon>Chitinophagales</taxon>
        <taxon>Chitinophagaceae</taxon>
        <taxon>Chitinophaga</taxon>
    </lineage>
</organism>
<keyword evidence="2" id="KW-1185">Reference proteome</keyword>
<name>A0A848GLJ9_9BACT</name>
<accession>A0A848GLJ9</accession>
<protein>
    <submittedName>
        <fullName evidence="1">Uncharacterized protein</fullName>
    </submittedName>
</protein>
<dbReference type="EMBL" id="JABBGC010000001">
    <property type="protein sequence ID" value="NML37683.1"/>
    <property type="molecule type" value="Genomic_DNA"/>
</dbReference>
<dbReference type="AlphaFoldDB" id="A0A848GLJ9"/>
<dbReference type="Proteomes" id="UP000583266">
    <property type="component" value="Unassembled WGS sequence"/>
</dbReference>
<comment type="caution">
    <text evidence="1">The sequence shown here is derived from an EMBL/GenBank/DDBJ whole genome shotgun (WGS) entry which is preliminary data.</text>
</comment>
<sequence length="148" mass="16363">MKKYLFLSAMALTMACKKNDKVAPVPPPAAPAEQAPKPEMVAVTYQIQSFTDAPFSSIHYSDMHQEQPGSRGTEDKEWIISGKGTFTKTVYIERGFGAWLKAKNLTSGDFILSIKTKYEDTSATGKDFYPIPGVEGYLVHAVLVNRPK</sequence>